<reference evidence="1 2" key="1">
    <citation type="submission" date="2017-08" db="EMBL/GenBank/DDBJ databases">
        <title>Complete Genome Sequence of Streptomyces formicae KY5, the formicamycin producer.</title>
        <authorList>
            <person name="Holmes N.A."/>
            <person name="Devine R."/>
            <person name="Qin Z."/>
            <person name="Seipke R.F."/>
            <person name="Wilkinson B."/>
            <person name="Hutchings M.I."/>
        </authorList>
    </citation>
    <scope>NUCLEOTIDE SEQUENCE [LARGE SCALE GENOMIC DNA]</scope>
    <source>
        <strain evidence="1 2">KY5</strain>
    </source>
</reference>
<dbReference type="AlphaFoldDB" id="A0A291QJ58"/>
<keyword evidence="2" id="KW-1185">Reference proteome</keyword>
<sequence length="138" mass="15082">MRIWADTWGESFFACDELRWLAYVSGAEDVSGPELRRVDCAEGGRGLDWSGADGSLEAAIRSRLRSLAAGAVTPEEVSGWALDAMEGDSPQLRDGRIRTALDRLSGADLLEGPGQYLHGKEDFDAWVEEWDRPATPSP</sequence>
<protein>
    <submittedName>
        <fullName evidence="1">Uncharacterized protein</fullName>
    </submittedName>
</protein>
<dbReference type="KEGG" id="sfk:KY5_6580"/>
<gene>
    <name evidence="1" type="ORF">KY5_6580</name>
</gene>
<proteinExistence type="predicted"/>
<accession>A0A291QJ58</accession>
<dbReference type="RefSeq" id="WP_234362987.1">
    <property type="nucleotide sequence ID" value="NZ_CP022685.1"/>
</dbReference>
<evidence type="ECO:0000313" key="2">
    <source>
        <dbReference type="Proteomes" id="UP000221011"/>
    </source>
</evidence>
<dbReference type="Proteomes" id="UP000221011">
    <property type="component" value="Chromosome"/>
</dbReference>
<evidence type="ECO:0000313" key="1">
    <source>
        <dbReference type="EMBL" id="ATL31598.1"/>
    </source>
</evidence>
<dbReference type="EMBL" id="CP022685">
    <property type="protein sequence ID" value="ATL31598.1"/>
    <property type="molecule type" value="Genomic_DNA"/>
</dbReference>
<organism evidence="1 2">
    <name type="scientific">Streptomyces formicae</name>
    <dbReference type="NCBI Taxonomy" id="1616117"/>
    <lineage>
        <taxon>Bacteria</taxon>
        <taxon>Bacillati</taxon>
        <taxon>Actinomycetota</taxon>
        <taxon>Actinomycetes</taxon>
        <taxon>Kitasatosporales</taxon>
        <taxon>Streptomycetaceae</taxon>
        <taxon>Streptomyces</taxon>
    </lineage>
</organism>
<name>A0A291QJ58_9ACTN</name>